<evidence type="ECO:0000256" key="12">
    <source>
        <dbReference type="SAM" id="SignalP"/>
    </source>
</evidence>
<evidence type="ECO:0000256" key="1">
    <source>
        <dbReference type="ARBA" id="ARBA00004167"/>
    </source>
</evidence>
<feature type="transmembrane region" description="Helical" evidence="11">
    <location>
        <begin position="501"/>
        <end position="523"/>
    </location>
</feature>
<organism evidence="14 15">
    <name type="scientific">Pinctada imbricata</name>
    <name type="common">Atlantic pearl-oyster</name>
    <name type="synonym">Pinctada martensii</name>
    <dbReference type="NCBI Taxonomy" id="66713"/>
    <lineage>
        <taxon>Eukaryota</taxon>
        <taxon>Metazoa</taxon>
        <taxon>Spiralia</taxon>
        <taxon>Lophotrochozoa</taxon>
        <taxon>Mollusca</taxon>
        <taxon>Bivalvia</taxon>
        <taxon>Autobranchia</taxon>
        <taxon>Pteriomorphia</taxon>
        <taxon>Pterioida</taxon>
        <taxon>Pterioidea</taxon>
        <taxon>Pteriidae</taxon>
        <taxon>Pinctada</taxon>
    </lineage>
</organism>
<keyword evidence="10" id="KW-0325">Glycoprotein</keyword>
<keyword evidence="5 12" id="KW-0732">Signal</keyword>
<dbReference type="GO" id="GO:0005886">
    <property type="term" value="C:plasma membrane"/>
    <property type="evidence" value="ECO:0007669"/>
    <property type="project" value="TreeGrafter"/>
</dbReference>
<keyword evidence="4 11" id="KW-0812">Transmembrane</keyword>
<dbReference type="AlphaFoldDB" id="A0AA88Y6Z5"/>
<dbReference type="PROSITE" id="PS50104">
    <property type="entry name" value="TIR"/>
    <property type="match status" value="1"/>
</dbReference>
<dbReference type="PROSITE" id="PS51450">
    <property type="entry name" value="LRR"/>
    <property type="match status" value="2"/>
</dbReference>
<dbReference type="GO" id="GO:0038023">
    <property type="term" value="F:signaling receptor activity"/>
    <property type="evidence" value="ECO:0007669"/>
    <property type="project" value="TreeGrafter"/>
</dbReference>
<evidence type="ECO:0000256" key="7">
    <source>
        <dbReference type="ARBA" id="ARBA00022989"/>
    </source>
</evidence>
<dbReference type="SUPFAM" id="SSF52058">
    <property type="entry name" value="L domain-like"/>
    <property type="match status" value="1"/>
</dbReference>
<protein>
    <recommendedName>
        <fullName evidence="13">TIR domain-containing protein</fullName>
    </recommendedName>
</protein>
<dbReference type="PRINTS" id="PR01537">
    <property type="entry name" value="INTRLKN1R1F"/>
</dbReference>
<keyword evidence="6" id="KW-0677">Repeat</keyword>
<dbReference type="InterPro" id="IPR032675">
    <property type="entry name" value="LRR_dom_sf"/>
</dbReference>
<evidence type="ECO:0000313" key="14">
    <source>
        <dbReference type="EMBL" id="KAK3099252.1"/>
    </source>
</evidence>
<evidence type="ECO:0000256" key="8">
    <source>
        <dbReference type="ARBA" id="ARBA00023136"/>
    </source>
</evidence>
<comment type="caution">
    <text evidence="14">The sequence shown here is derived from an EMBL/GenBank/DDBJ whole genome shotgun (WGS) entry which is preliminary data.</text>
</comment>
<gene>
    <name evidence="14" type="ORF">FSP39_001633</name>
</gene>
<proteinExistence type="inferred from homology"/>
<dbReference type="GO" id="GO:0002224">
    <property type="term" value="P:toll-like receptor signaling pathway"/>
    <property type="evidence" value="ECO:0007669"/>
    <property type="project" value="TreeGrafter"/>
</dbReference>
<dbReference type="Gene3D" id="3.80.10.10">
    <property type="entry name" value="Ribonuclease Inhibitor"/>
    <property type="match status" value="3"/>
</dbReference>
<evidence type="ECO:0000256" key="10">
    <source>
        <dbReference type="ARBA" id="ARBA00023180"/>
    </source>
</evidence>
<dbReference type="InterPro" id="IPR035897">
    <property type="entry name" value="Toll_tir_struct_dom_sf"/>
</dbReference>
<evidence type="ECO:0000256" key="9">
    <source>
        <dbReference type="ARBA" id="ARBA00023170"/>
    </source>
</evidence>
<evidence type="ECO:0000256" key="5">
    <source>
        <dbReference type="ARBA" id="ARBA00022729"/>
    </source>
</evidence>
<dbReference type="SUPFAM" id="SSF52200">
    <property type="entry name" value="Toll/Interleukin receptor TIR domain"/>
    <property type="match status" value="1"/>
</dbReference>
<feature type="signal peptide" evidence="12">
    <location>
        <begin position="1"/>
        <end position="20"/>
    </location>
</feature>
<keyword evidence="8 11" id="KW-0472">Membrane</keyword>
<feature type="chain" id="PRO_5041667274" description="TIR domain-containing protein" evidence="12">
    <location>
        <begin position="21"/>
        <end position="718"/>
    </location>
</feature>
<comment type="subcellular location">
    <subcellularLocation>
        <location evidence="1">Membrane</location>
        <topology evidence="1">Single-pass membrane protein</topology>
    </subcellularLocation>
</comment>
<comment type="similarity">
    <text evidence="2">Belongs to the Toll-like receptor family.</text>
</comment>
<dbReference type="SMART" id="SM00255">
    <property type="entry name" value="TIR"/>
    <property type="match status" value="1"/>
</dbReference>
<keyword evidence="7 11" id="KW-1133">Transmembrane helix</keyword>
<dbReference type="InterPro" id="IPR003591">
    <property type="entry name" value="Leu-rich_rpt_typical-subtyp"/>
</dbReference>
<accession>A0AA88Y6Z5</accession>
<dbReference type="SMART" id="SM00365">
    <property type="entry name" value="LRR_SD22"/>
    <property type="match status" value="3"/>
</dbReference>
<keyword evidence="15" id="KW-1185">Reference proteome</keyword>
<evidence type="ECO:0000313" key="15">
    <source>
        <dbReference type="Proteomes" id="UP001186944"/>
    </source>
</evidence>
<dbReference type="Pfam" id="PF13855">
    <property type="entry name" value="LRR_8"/>
    <property type="match status" value="2"/>
</dbReference>
<dbReference type="Proteomes" id="UP001186944">
    <property type="component" value="Unassembled WGS sequence"/>
</dbReference>
<dbReference type="InterPro" id="IPR000157">
    <property type="entry name" value="TIR_dom"/>
</dbReference>
<sequence>MMDQSRFILLGVLFVYGALCLDQNICPEQCRCKGHKAYCMRNWDKLSEIPSLPPQITYLKFQGNNLPSITRRTFTRIKSNKITDLILTNNLVFNISEDALKDLTSLKMFVFSHEIMIKENQVGKLLYSVSRSIEHIGFTNMHWRKLPNLDGLINTTIIGLDFSHNFLRVLNGSQFIKLRSLRELDLSYNGISTQYSFKGLQKITNLNLAGNWFTTFPNFTNMQQLKRLHFQNTKTTYFRPKNFDGLHNLRYLNLNGHAIRRLYNNTFSTLTSLHTLTLRRLAGQLYYIEPYAFNSSSLRSLSLNNNYFEFTRSHLDISKIFAHAPNLENLDLSFNNIRLNETDFLRMINPLMKLQLLKLVHVQFKFLSKKFLRSLKSLKYLYLSQNSINSWDGNAVFGNTTSLQVIDLSYNGITIVNDTSFPLPMRNRLTELNLDGNPFSCSCNDVKWFYNFMETEGGKKMLQLDNGTYYRYYQCSSPHNLRGKEIYQLGYRDVCPIDPTLLKVIISCAAMIGSVLLIVVVLYKCRWNIRYKLFQLNQKRKRSLKQGYTPIPRENDYLYDCFPIYAKEDIKFVKDKLVTVLEERHDRKLCIRDRDFVIGNVFVDNITNSIEDSRKVLLLISNNFARSRWCHFQLEIALHRMAEESRKLLIIVMLQEIGYKYFTNTLRTVLVTTPFITWSNESMAEMMFWDKLVQEIPPSHRIESIVEEADNDISIHNS</sequence>
<evidence type="ECO:0000256" key="6">
    <source>
        <dbReference type="ARBA" id="ARBA00022737"/>
    </source>
</evidence>
<evidence type="ECO:0000259" key="13">
    <source>
        <dbReference type="PROSITE" id="PS50104"/>
    </source>
</evidence>
<dbReference type="Pfam" id="PF01582">
    <property type="entry name" value="TIR"/>
    <property type="match status" value="1"/>
</dbReference>
<dbReference type="SMART" id="SM00369">
    <property type="entry name" value="LRR_TYP"/>
    <property type="match status" value="5"/>
</dbReference>
<dbReference type="InterPro" id="IPR001611">
    <property type="entry name" value="Leu-rich_rpt"/>
</dbReference>
<evidence type="ECO:0000256" key="4">
    <source>
        <dbReference type="ARBA" id="ARBA00022692"/>
    </source>
</evidence>
<reference evidence="14" key="1">
    <citation type="submission" date="2019-08" db="EMBL/GenBank/DDBJ databases">
        <title>The improved chromosome-level genome for the pearl oyster Pinctada fucata martensii using PacBio sequencing and Hi-C.</title>
        <authorList>
            <person name="Zheng Z."/>
        </authorList>
    </citation>
    <scope>NUCLEOTIDE SEQUENCE</scope>
    <source>
        <strain evidence="14">ZZ-2019</strain>
        <tissue evidence="14">Adductor muscle</tissue>
    </source>
</reference>
<dbReference type="EMBL" id="VSWD01000006">
    <property type="protein sequence ID" value="KAK3099252.1"/>
    <property type="molecule type" value="Genomic_DNA"/>
</dbReference>
<name>A0AA88Y6Z5_PINIB</name>
<keyword evidence="9" id="KW-0675">Receptor</keyword>
<dbReference type="PANTHER" id="PTHR24365:SF530">
    <property type="entry name" value="MSTPROX-RELATED"/>
    <property type="match status" value="1"/>
</dbReference>
<keyword evidence="3" id="KW-0433">Leucine-rich repeat</keyword>
<evidence type="ECO:0000256" key="2">
    <source>
        <dbReference type="ARBA" id="ARBA00009634"/>
    </source>
</evidence>
<dbReference type="PANTHER" id="PTHR24365">
    <property type="entry name" value="TOLL-LIKE RECEPTOR"/>
    <property type="match status" value="1"/>
</dbReference>
<feature type="domain" description="TIR" evidence="13">
    <location>
        <begin position="557"/>
        <end position="696"/>
    </location>
</feature>
<dbReference type="Gene3D" id="3.40.50.10140">
    <property type="entry name" value="Toll/interleukin-1 receptor homology (TIR) domain"/>
    <property type="match status" value="1"/>
</dbReference>
<evidence type="ECO:0000256" key="11">
    <source>
        <dbReference type="SAM" id="Phobius"/>
    </source>
</evidence>
<evidence type="ECO:0000256" key="3">
    <source>
        <dbReference type="ARBA" id="ARBA00022614"/>
    </source>
</evidence>